<keyword evidence="13" id="KW-0732">Signal</keyword>
<dbReference type="InterPro" id="IPR004692">
    <property type="entry name" value="SecG"/>
</dbReference>
<evidence type="ECO:0000256" key="7">
    <source>
        <dbReference type="ARBA" id="ARBA00022927"/>
    </source>
</evidence>
<dbReference type="AlphaFoldDB" id="A0A1C9CFD4"/>
<dbReference type="GO" id="GO:0015450">
    <property type="term" value="F:protein-transporting ATPase activity"/>
    <property type="evidence" value="ECO:0007669"/>
    <property type="project" value="InterPro"/>
</dbReference>
<evidence type="ECO:0000256" key="1">
    <source>
        <dbReference type="ARBA" id="ARBA00004141"/>
    </source>
</evidence>
<keyword evidence="9" id="KW-0811">Translocation</keyword>
<evidence type="ECO:0000256" key="6">
    <source>
        <dbReference type="ARBA" id="ARBA00022692"/>
    </source>
</evidence>
<keyword evidence="10 12" id="KW-0472">Membrane</keyword>
<dbReference type="GO" id="GO:0016020">
    <property type="term" value="C:membrane"/>
    <property type="evidence" value="ECO:0007669"/>
    <property type="project" value="UniProtKB-SubCell"/>
</dbReference>
<comment type="subcellular location">
    <subcellularLocation>
        <location evidence="1">Membrane</location>
        <topology evidence="1">Multi-pass membrane protein</topology>
    </subcellularLocation>
</comment>
<keyword evidence="7" id="KW-0653">Protein transport</keyword>
<gene>
    <name evidence="14" type="ORF">Hrvl_017</name>
</gene>
<dbReference type="GeneID" id="29074089"/>
<feature type="signal peptide" evidence="13">
    <location>
        <begin position="1"/>
        <end position="33"/>
    </location>
</feature>
<protein>
    <recommendedName>
        <fullName evidence="4">Probable protein-export membrane protein SecG</fullName>
    </recommendedName>
    <alternativeName>
        <fullName evidence="3">Probable protein-export membrane protein secG</fullName>
    </alternativeName>
</protein>
<evidence type="ECO:0000256" key="2">
    <source>
        <dbReference type="ARBA" id="ARBA00008445"/>
    </source>
</evidence>
<comment type="function">
    <text evidence="11">Involved in protein export. Participates in an early event of protein translocation across the chloroplast thylakoid membrane.</text>
</comment>
<evidence type="ECO:0000256" key="5">
    <source>
        <dbReference type="ARBA" id="ARBA00022448"/>
    </source>
</evidence>
<evidence type="ECO:0000256" key="13">
    <source>
        <dbReference type="SAM" id="SignalP"/>
    </source>
</evidence>
<dbReference type="EMBL" id="KX284723">
    <property type="protein sequence ID" value="AOM67077.1"/>
    <property type="molecule type" value="Genomic_DNA"/>
</dbReference>
<feature type="transmembrane region" description="Helical" evidence="12">
    <location>
        <begin position="57"/>
        <end position="75"/>
    </location>
</feature>
<dbReference type="NCBIfam" id="TIGR00810">
    <property type="entry name" value="secG"/>
    <property type="match status" value="1"/>
</dbReference>
<keyword evidence="6 12" id="KW-0812">Transmembrane</keyword>
<accession>A0A1C9CFD4</accession>
<feature type="chain" id="PRO_5008894067" description="Probable protein-export membrane protein SecG" evidence="13">
    <location>
        <begin position="34"/>
        <end position="78"/>
    </location>
</feature>
<evidence type="ECO:0000256" key="10">
    <source>
        <dbReference type="ARBA" id="ARBA00023136"/>
    </source>
</evidence>
<dbReference type="RefSeq" id="YP_009297533.1">
    <property type="nucleotide sequence ID" value="NC_031177.1"/>
</dbReference>
<evidence type="ECO:0000256" key="3">
    <source>
        <dbReference type="ARBA" id="ARBA00013657"/>
    </source>
</evidence>
<evidence type="ECO:0000256" key="12">
    <source>
        <dbReference type="SAM" id="Phobius"/>
    </source>
</evidence>
<organism evidence="14">
    <name type="scientific">Hildenbrandia rivularis</name>
    <dbReference type="NCBI Taxonomy" id="135206"/>
    <lineage>
        <taxon>Eukaryota</taxon>
        <taxon>Rhodophyta</taxon>
        <taxon>Florideophyceae</taxon>
        <taxon>Hildenbrandiophycidae</taxon>
        <taxon>Hildenbrandiales</taxon>
        <taxon>Hildenbrandiaceae</taxon>
        <taxon>Hildenbrandia</taxon>
    </lineage>
</organism>
<evidence type="ECO:0000256" key="8">
    <source>
        <dbReference type="ARBA" id="ARBA00022989"/>
    </source>
</evidence>
<evidence type="ECO:0000256" key="9">
    <source>
        <dbReference type="ARBA" id="ARBA00023010"/>
    </source>
</evidence>
<proteinExistence type="inferred from homology"/>
<comment type="similarity">
    <text evidence="2">Belongs to the SecG family.</text>
</comment>
<reference evidence="14" key="1">
    <citation type="journal article" date="2016" name="BMC Biol.">
        <title>Parallel evolution of highly conserved plastid genome architecture in red seaweeds and seed plants.</title>
        <authorList>
            <person name="Lee J."/>
            <person name="Cho C.H."/>
            <person name="Park S.I."/>
            <person name="Choi J.W."/>
            <person name="Song H.S."/>
            <person name="West J.A."/>
            <person name="Bhattacharya D."/>
            <person name="Yoon H.S."/>
        </authorList>
    </citation>
    <scope>NUCLEOTIDE SEQUENCE</scope>
</reference>
<name>A0A1C9CFD4_9FLOR</name>
<keyword evidence="8 12" id="KW-1133">Transmembrane helix</keyword>
<keyword evidence="5" id="KW-0813">Transport</keyword>
<evidence type="ECO:0000256" key="4">
    <source>
        <dbReference type="ARBA" id="ARBA00015435"/>
    </source>
</evidence>
<geneLocation type="plastid" evidence="14"/>
<dbReference type="Pfam" id="PF03840">
    <property type="entry name" value="SecG"/>
    <property type="match status" value="1"/>
</dbReference>
<keyword evidence="14" id="KW-0934">Plastid</keyword>
<evidence type="ECO:0000313" key="14">
    <source>
        <dbReference type="EMBL" id="AOM67077.1"/>
    </source>
</evidence>
<sequence length="78" mass="8964">MCKLMSSILQLVRYSSMLLLIFLILSQSPKVDGINSFGRTTKFLNNIRDTESLLNSMIWTIVLIFFISTMLLAIIDIY</sequence>
<evidence type="ECO:0000256" key="11">
    <source>
        <dbReference type="ARBA" id="ARBA00025638"/>
    </source>
</evidence>
<dbReference type="GO" id="GO:0009306">
    <property type="term" value="P:protein secretion"/>
    <property type="evidence" value="ECO:0007669"/>
    <property type="project" value="InterPro"/>
</dbReference>